<proteinExistence type="inferred from homology"/>
<dbReference type="GO" id="GO:0003700">
    <property type="term" value="F:DNA-binding transcription factor activity"/>
    <property type="evidence" value="ECO:0007669"/>
    <property type="project" value="InterPro"/>
</dbReference>
<dbReference type="FunFam" id="1.10.10.10:FF:000001">
    <property type="entry name" value="LysR family transcriptional regulator"/>
    <property type="match status" value="1"/>
</dbReference>
<dbReference type="InterPro" id="IPR036388">
    <property type="entry name" value="WH-like_DNA-bd_sf"/>
</dbReference>
<evidence type="ECO:0000256" key="2">
    <source>
        <dbReference type="ARBA" id="ARBA00023015"/>
    </source>
</evidence>
<dbReference type="InterPro" id="IPR000847">
    <property type="entry name" value="LysR_HTH_N"/>
</dbReference>
<evidence type="ECO:0000256" key="4">
    <source>
        <dbReference type="ARBA" id="ARBA00023163"/>
    </source>
</evidence>
<dbReference type="AlphaFoldDB" id="A0A379H5K1"/>
<gene>
    <name evidence="5" type="ORF">J2R62_12660</name>
</gene>
<evidence type="ECO:0000256" key="3">
    <source>
        <dbReference type="ARBA" id="ARBA00023125"/>
    </source>
</evidence>
<reference evidence="5" key="1">
    <citation type="submission" date="2021-03" db="EMBL/GenBank/DDBJ databases">
        <title>Plesiomonas shigelloides zfcc0051, isolated from zebrafish feces.</title>
        <authorList>
            <person name="Vanderhoek Z."/>
            <person name="Gaulke C."/>
        </authorList>
    </citation>
    <scope>NUCLEOTIDE SEQUENCE</scope>
    <source>
        <strain evidence="5">Zfcc0051</strain>
    </source>
</reference>
<comment type="caution">
    <text evidence="5">The sequence shown here is derived from an EMBL/GenBank/DDBJ whole genome shotgun (WGS) entry which is preliminary data.</text>
</comment>
<keyword evidence="3" id="KW-0238">DNA-binding</keyword>
<dbReference type="Pfam" id="PF03466">
    <property type="entry name" value="LysR_substrate"/>
    <property type="match status" value="1"/>
</dbReference>
<evidence type="ECO:0000313" key="5">
    <source>
        <dbReference type="EMBL" id="MBO1109047.1"/>
    </source>
</evidence>
<organism evidence="5 6">
    <name type="scientific">Plesiomonas shigelloides</name>
    <name type="common">Aeromonas shigelloides</name>
    <dbReference type="NCBI Taxonomy" id="703"/>
    <lineage>
        <taxon>Bacteria</taxon>
        <taxon>Pseudomonadati</taxon>
        <taxon>Pseudomonadota</taxon>
        <taxon>Gammaproteobacteria</taxon>
        <taxon>Enterobacterales</taxon>
        <taxon>Enterobacteriaceae</taxon>
        <taxon>Plesiomonas</taxon>
    </lineage>
</organism>
<dbReference type="PANTHER" id="PTHR30126:SF91">
    <property type="entry name" value="LYSR FAMILY TRANSCRIPTIONAL REGULATOR"/>
    <property type="match status" value="1"/>
</dbReference>
<dbReference type="PRINTS" id="PR00039">
    <property type="entry name" value="HTHLYSR"/>
</dbReference>
<evidence type="ECO:0000256" key="1">
    <source>
        <dbReference type="ARBA" id="ARBA00009437"/>
    </source>
</evidence>
<name>A0A379H5K1_PLESH</name>
<dbReference type="Gene3D" id="1.10.10.10">
    <property type="entry name" value="Winged helix-like DNA-binding domain superfamily/Winged helix DNA-binding domain"/>
    <property type="match status" value="1"/>
</dbReference>
<dbReference type="PROSITE" id="PS50931">
    <property type="entry name" value="HTH_LYSR"/>
    <property type="match status" value="1"/>
</dbReference>
<evidence type="ECO:0000313" key="6">
    <source>
        <dbReference type="Proteomes" id="UP000664658"/>
    </source>
</evidence>
<dbReference type="GO" id="GO:0000976">
    <property type="term" value="F:transcription cis-regulatory region binding"/>
    <property type="evidence" value="ECO:0007669"/>
    <property type="project" value="TreeGrafter"/>
</dbReference>
<dbReference type="EMBL" id="JAFNAA010000014">
    <property type="protein sequence ID" value="MBO1109047.1"/>
    <property type="molecule type" value="Genomic_DNA"/>
</dbReference>
<dbReference type="RefSeq" id="WP_010863138.1">
    <property type="nucleotide sequence ID" value="NZ_CP050969.1"/>
</dbReference>
<keyword evidence="4" id="KW-0804">Transcription</keyword>
<dbReference type="SUPFAM" id="SSF46785">
    <property type="entry name" value="Winged helix' DNA-binding domain"/>
    <property type="match status" value="1"/>
</dbReference>
<sequence>MNMTLEQLRCLQAAAECGSFSAAARRLGKAQSVVSTTISNLEIDLGVQLFDRRARNPVLTAAGERLLQQARGILNQCDRFTALAGELAAGVESRLTLAVDDDSLLPKLGSLLEAFALRFPDVELELLFPVMEDLTDMLLSGRAQLGISYEQPNPHSTLSCVPVGQIRLPLVCAPSHPLAQRTSLSQSDLQGARQLMVAARREGEIRHRFRLSPQVWWVEGDWAVLELVKRGLGWAAVPEFLLGSALAKGEVVQLEAECWPSPPRLQMELFWHQGQPLGVAARWLKESLLQDFLHLR</sequence>
<accession>A0A379H5K1</accession>
<dbReference type="InterPro" id="IPR005119">
    <property type="entry name" value="LysR_subst-bd"/>
</dbReference>
<dbReference type="CDD" id="cd05466">
    <property type="entry name" value="PBP2_LTTR_substrate"/>
    <property type="match status" value="1"/>
</dbReference>
<comment type="similarity">
    <text evidence="1">Belongs to the LysR transcriptional regulatory family.</text>
</comment>
<dbReference type="PANTHER" id="PTHR30126">
    <property type="entry name" value="HTH-TYPE TRANSCRIPTIONAL REGULATOR"/>
    <property type="match status" value="1"/>
</dbReference>
<keyword evidence="2" id="KW-0805">Transcription regulation</keyword>
<dbReference type="Proteomes" id="UP000664658">
    <property type="component" value="Unassembled WGS sequence"/>
</dbReference>
<dbReference type="Pfam" id="PF00126">
    <property type="entry name" value="HTH_1"/>
    <property type="match status" value="1"/>
</dbReference>
<dbReference type="InterPro" id="IPR036390">
    <property type="entry name" value="WH_DNA-bd_sf"/>
</dbReference>
<dbReference type="Gene3D" id="3.40.190.290">
    <property type="match status" value="1"/>
</dbReference>
<dbReference type="SUPFAM" id="SSF53850">
    <property type="entry name" value="Periplasmic binding protein-like II"/>
    <property type="match status" value="1"/>
</dbReference>
<protein>
    <submittedName>
        <fullName evidence="5">LysR family transcriptional regulator</fullName>
    </submittedName>
</protein>